<feature type="region of interest" description="Disordered" evidence="1">
    <location>
        <begin position="201"/>
        <end position="221"/>
    </location>
</feature>
<dbReference type="EMBL" id="JH717917">
    <property type="protein sequence ID" value="EWZ28967.1"/>
    <property type="molecule type" value="Genomic_DNA"/>
</dbReference>
<organism evidence="2">
    <name type="scientific">Fusarium oxysporum Fo47</name>
    <dbReference type="NCBI Taxonomy" id="660027"/>
    <lineage>
        <taxon>Eukaryota</taxon>
        <taxon>Fungi</taxon>
        <taxon>Dikarya</taxon>
        <taxon>Ascomycota</taxon>
        <taxon>Pezizomycotina</taxon>
        <taxon>Sordariomycetes</taxon>
        <taxon>Hypocreomycetidae</taxon>
        <taxon>Hypocreales</taxon>
        <taxon>Nectriaceae</taxon>
        <taxon>Fusarium</taxon>
        <taxon>Fusarium oxysporum species complex</taxon>
    </lineage>
</organism>
<dbReference type="SUPFAM" id="SSF52540">
    <property type="entry name" value="P-loop containing nucleoside triphosphate hydrolases"/>
    <property type="match status" value="1"/>
</dbReference>
<dbReference type="InterPro" id="IPR027417">
    <property type="entry name" value="P-loop_NTPase"/>
</dbReference>
<dbReference type="Proteomes" id="UP000030766">
    <property type="component" value="Unassembled WGS sequence"/>
</dbReference>
<dbReference type="HOGENOM" id="CLU_1049887_0_0_1"/>
<evidence type="ECO:0000256" key="1">
    <source>
        <dbReference type="SAM" id="MobiDB-lite"/>
    </source>
</evidence>
<name>W9JA80_FUSOX</name>
<protein>
    <recommendedName>
        <fullName evidence="3">Sulfotransferase</fullName>
    </recommendedName>
</protein>
<dbReference type="Gene3D" id="3.40.50.300">
    <property type="entry name" value="P-loop containing nucleotide triphosphate hydrolases"/>
    <property type="match status" value="1"/>
</dbReference>
<reference evidence="2" key="2">
    <citation type="submission" date="2012-06" db="EMBL/GenBank/DDBJ databases">
        <title>Annotation of the Genome Sequence of Fusarium oxysporum Fo47.</title>
        <authorList>
            <consortium name="The Broad Institute Genomics Platform"/>
            <person name="Ma L.-J."/>
            <person name="Corby-Kistler H."/>
            <person name="Broz K."/>
            <person name="Gale L.R."/>
            <person name="Jonkers W."/>
            <person name="O'Donnell K."/>
            <person name="Ploetz R."/>
            <person name="Steinberg C."/>
            <person name="Schwartz D.C."/>
            <person name="VanEtten H."/>
            <person name="Zhou S."/>
            <person name="Young S.K."/>
            <person name="Zeng Q."/>
            <person name="Gargeya S."/>
            <person name="Fitzgerald M."/>
            <person name="Abouelleil A."/>
            <person name="Alvarado L."/>
            <person name="Chapman S.B."/>
            <person name="Gainer-Dewar J."/>
            <person name="Goldberg J."/>
            <person name="Griggs A."/>
            <person name="Gujja S."/>
            <person name="Hansen M."/>
            <person name="Howarth C."/>
            <person name="Imamovic A."/>
            <person name="Ireland A."/>
            <person name="Larimer J."/>
            <person name="McCowan C."/>
            <person name="Murphy C."/>
            <person name="Pearson M."/>
            <person name="Poon T.W."/>
            <person name="Priest M."/>
            <person name="Roberts A."/>
            <person name="Saif S."/>
            <person name="Shea T."/>
            <person name="Sykes S."/>
            <person name="Wortman J."/>
            <person name="Nusbaum C."/>
            <person name="Birren B."/>
        </authorList>
    </citation>
    <scope>NUCLEOTIDE SEQUENCE</scope>
    <source>
        <strain evidence="2">Fo47</strain>
    </source>
</reference>
<evidence type="ECO:0008006" key="3">
    <source>
        <dbReference type="Google" id="ProtNLM"/>
    </source>
</evidence>
<evidence type="ECO:0000313" key="2">
    <source>
        <dbReference type="EMBL" id="EWZ28967.1"/>
    </source>
</evidence>
<dbReference type="VEuPathDB" id="FungiDB:FOZG_17405"/>
<proteinExistence type="predicted"/>
<accession>W9JA80</accession>
<dbReference type="AlphaFoldDB" id="W9JA80"/>
<sequence>MYKTQEDGIRPVFVIGCPRSGTTLIGQFIATAPTLLNAGELSAMYFTHDVAEKEYTRVPSQYKAEYLSDLRAHSAQFMRKLCSREGKLGFVESTPWNMRVLPTLVGAFPEAVFVVCIRHYAGVIQSLRSSWEQGYKWAGPTDIQRAQLWTEMNGYIDRLPMDTTIFFSYDAMCRDPAASVSELEQQLRLKDVNGPFDRSVFADSHASSPARPKVASKSAEGKSEMQSISAYNTAAWSTADEAVNTNIAGACRASLASLAFAVATL</sequence>
<reference evidence="2" key="1">
    <citation type="submission" date="2011-06" db="EMBL/GenBank/DDBJ databases">
        <title>The Genome Sequence of Fusarium oxysporum Fo47.</title>
        <authorList>
            <consortium name="The Broad Institute Genome Sequencing Platform"/>
            <person name="Ma L.-J."/>
            <person name="Gale L.R."/>
            <person name="Schwartz D.C."/>
            <person name="Zhou S."/>
            <person name="Corby-Kistler H."/>
            <person name="Young S.K."/>
            <person name="Zeng Q."/>
            <person name="Gargeya S."/>
            <person name="Fitzgerald M."/>
            <person name="Haas B."/>
            <person name="Abouelleil A."/>
            <person name="Alvarado L."/>
            <person name="Arachchi H.M."/>
            <person name="Berlin A."/>
            <person name="Brown A."/>
            <person name="Chapman S.B."/>
            <person name="Chen Z."/>
            <person name="Dunbar C."/>
            <person name="Freedman E."/>
            <person name="Gearin G."/>
            <person name="Gellesch M."/>
            <person name="Goldberg J."/>
            <person name="Griggs A."/>
            <person name="Gujja S."/>
            <person name="Heiman D."/>
            <person name="Howarth C."/>
            <person name="Larson L."/>
            <person name="Lui A."/>
            <person name="MacDonald P.J.P."/>
            <person name="Mehta T."/>
            <person name="Montmayeur A."/>
            <person name="Murphy C."/>
            <person name="Neiman D."/>
            <person name="Pearson M."/>
            <person name="Priest M."/>
            <person name="Roberts A."/>
            <person name="Saif S."/>
            <person name="Shea T."/>
            <person name="Shenoy N."/>
            <person name="Sisk P."/>
            <person name="Stolte C."/>
            <person name="Sykes S."/>
            <person name="Wortman J."/>
            <person name="Nusbaum C."/>
            <person name="Birren B."/>
        </authorList>
    </citation>
    <scope>NUCLEOTIDE SEQUENCE [LARGE SCALE GENOMIC DNA]</scope>
    <source>
        <strain evidence="2">Fo47</strain>
    </source>
</reference>
<dbReference type="Pfam" id="PF13469">
    <property type="entry name" value="Sulfotransfer_3"/>
    <property type="match status" value="1"/>
</dbReference>
<gene>
    <name evidence="2" type="ORF">FOZG_17405</name>
</gene>